<dbReference type="InterPro" id="IPR028591">
    <property type="entry name" value="DIS3L2"/>
</dbReference>
<dbReference type="PROSITE" id="PS01175">
    <property type="entry name" value="RIBONUCLEASE_II"/>
    <property type="match status" value="1"/>
</dbReference>
<dbReference type="PANTHER" id="PTHR23355:SF9">
    <property type="entry name" value="DIS3-LIKE EXONUCLEASE 2"/>
    <property type="match status" value="1"/>
</dbReference>
<dbReference type="GO" id="GO:0000932">
    <property type="term" value="C:P-body"/>
    <property type="evidence" value="ECO:0007669"/>
    <property type="project" value="UniProtKB-SubCell"/>
</dbReference>
<dbReference type="Gene3D" id="2.40.50.690">
    <property type="match status" value="1"/>
</dbReference>
<dbReference type="InterPro" id="IPR001900">
    <property type="entry name" value="RNase_II/R"/>
</dbReference>
<dbReference type="PANTHER" id="PTHR23355">
    <property type="entry name" value="RIBONUCLEASE"/>
    <property type="match status" value="1"/>
</dbReference>
<feature type="region of interest" description="Disordered" evidence="6">
    <location>
        <begin position="1475"/>
        <end position="1508"/>
    </location>
</feature>
<evidence type="ECO:0000256" key="5">
    <source>
        <dbReference type="HAMAP-Rule" id="MF_03045"/>
    </source>
</evidence>
<keyword evidence="1 5" id="KW-0963">Cytoplasm</keyword>
<protein>
    <recommendedName>
        <fullName evidence="5">DIS3-like exonuclease 2</fullName>
        <ecNumber evidence="5">3.1.13.-</ecNumber>
    </recommendedName>
</protein>
<feature type="compositionally biased region" description="Low complexity" evidence="6">
    <location>
        <begin position="128"/>
        <end position="161"/>
    </location>
</feature>
<dbReference type="Pfam" id="PF17849">
    <property type="entry name" value="OB_Dis3"/>
    <property type="match status" value="1"/>
</dbReference>
<dbReference type="Gene3D" id="2.40.50.700">
    <property type="match status" value="1"/>
</dbReference>
<dbReference type="STRING" id="764103.G7EAT3"/>
<dbReference type="eggNOG" id="KOG2102">
    <property type="taxonomic scope" value="Eukaryota"/>
</dbReference>
<reference evidence="8 9" key="2">
    <citation type="journal article" date="2012" name="Open Biol.">
        <title>Characteristics of nucleosomes and linker DNA regions on the genome of the basidiomycete Mixia osmundae revealed by mono- and dinucleosome mapping.</title>
        <authorList>
            <person name="Nishida H."/>
            <person name="Kondo S."/>
            <person name="Matsumoto T."/>
            <person name="Suzuki Y."/>
            <person name="Yoshikawa H."/>
            <person name="Taylor T.D."/>
            <person name="Sugiyama J."/>
        </authorList>
    </citation>
    <scope>NUCLEOTIDE SEQUENCE [LARGE SCALE GENOMIC DNA]</scope>
    <source>
        <strain evidence="9">CBS 9802 / IAM 14324 / JCM 22182 / KY 12970</strain>
    </source>
</reference>
<dbReference type="Gene3D" id="2.40.50.140">
    <property type="entry name" value="Nucleic acid-binding proteins"/>
    <property type="match status" value="1"/>
</dbReference>
<evidence type="ECO:0000259" key="7">
    <source>
        <dbReference type="SMART" id="SM00955"/>
    </source>
</evidence>
<reference evidence="8 9" key="1">
    <citation type="journal article" date="2011" name="J. Gen. Appl. Microbiol.">
        <title>Draft genome sequencing of the enigmatic basidiomycete Mixia osmundae.</title>
        <authorList>
            <person name="Nishida H."/>
            <person name="Nagatsuka Y."/>
            <person name="Sugiyama J."/>
        </authorList>
    </citation>
    <scope>NUCLEOTIDE SEQUENCE [LARGE SCALE GENOMIC DNA]</scope>
    <source>
        <strain evidence="9">CBS 9802 / IAM 14324 / JCM 22182 / KY 12970</strain>
    </source>
</reference>
<keyword evidence="5" id="KW-0378">Hydrolase</keyword>
<evidence type="ECO:0000256" key="2">
    <source>
        <dbReference type="ARBA" id="ARBA00022723"/>
    </source>
</evidence>
<organism evidence="8 9">
    <name type="scientific">Mixia osmundae (strain CBS 9802 / IAM 14324 / JCM 22182 / KY 12970)</name>
    <dbReference type="NCBI Taxonomy" id="764103"/>
    <lineage>
        <taxon>Eukaryota</taxon>
        <taxon>Fungi</taxon>
        <taxon>Dikarya</taxon>
        <taxon>Basidiomycota</taxon>
        <taxon>Pucciniomycotina</taxon>
        <taxon>Mixiomycetes</taxon>
        <taxon>Mixiales</taxon>
        <taxon>Mixiaceae</taxon>
        <taxon>Mixia</taxon>
    </lineage>
</organism>
<dbReference type="OrthoDB" id="372421at2759"/>
<feature type="compositionally biased region" description="Low complexity" evidence="6">
    <location>
        <begin position="268"/>
        <end position="281"/>
    </location>
</feature>
<comment type="cofactor">
    <cofactor evidence="5">
        <name>Mg(2+)</name>
        <dbReference type="ChEBI" id="CHEBI:18420"/>
    </cofactor>
    <cofactor evidence="5">
        <name>Mn(2+)</name>
        <dbReference type="ChEBI" id="CHEBI:29035"/>
    </cofactor>
</comment>
<dbReference type="FunFam" id="2.40.50.700:FF:000002">
    <property type="entry name" value="Cell wall biogenesis protein"/>
    <property type="match status" value="1"/>
</dbReference>
<dbReference type="InterPro" id="IPR041505">
    <property type="entry name" value="Dis3_CSD2"/>
</dbReference>
<feature type="compositionally biased region" description="Low complexity" evidence="6">
    <location>
        <begin position="682"/>
        <end position="692"/>
    </location>
</feature>
<comment type="function">
    <text evidence="5">3'-5'-exoribonuclease that specifically recognizes RNAs polyuridylated at their 3' end and mediates their degradation. Component of an exosome-independent RNA degradation pathway that mediates degradation of cytoplasmic mRNAs that have been deadenylated and subsequently uridylated at their 3'.</text>
</comment>
<dbReference type="FunFam" id="2.40.50.690:FF:000001">
    <property type="entry name" value="Cell wall biogenesis protein"/>
    <property type="match status" value="1"/>
</dbReference>
<dbReference type="GO" id="GO:0046872">
    <property type="term" value="F:metal ion binding"/>
    <property type="evidence" value="ECO:0007669"/>
    <property type="project" value="UniProtKB-KW"/>
</dbReference>
<comment type="caution">
    <text evidence="8">The sequence shown here is derived from an EMBL/GenBank/DDBJ whole genome shotgun (WGS) entry which is preliminary data.</text>
</comment>
<feature type="region of interest" description="Disordered" evidence="6">
    <location>
        <begin position="773"/>
        <end position="812"/>
    </location>
</feature>
<keyword evidence="3 5" id="KW-0460">Magnesium</keyword>
<dbReference type="GO" id="GO:0000175">
    <property type="term" value="F:3'-5'-RNA exonuclease activity"/>
    <property type="evidence" value="ECO:0007669"/>
    <property type="project" value="UniProtKB-UniRule"/>
</dbReference>
<comment type="subcellular location">
    <subcellularLocation>
        <location evidence="5">Cytoplasm</location>
    </subcellularLocation>
    <subcellularLocation>
        <location evidence="5">Cytoplasm</location>
        <location evidence="5">P-body</location>
    </subcellularLocation>
</comment>
<evidence type="ECO:0000256" key="4">
    <source>
        <dbReference type="ARBA" id="ARBA00022884"/>
    </source>
</evidence>
<feature type="compositionally biased region" description="Basic and acidic residues" evidence="6">
    <location>
        <begin position="773"/>
        <end position="787"/>
    </location>
</feature>
<name>G7EAT3_MIXOS</name>
<dbReference type="Pfam" id="PF00773">
    <property type="entry name" value="RNB"/>
    <property type="match status" value="1"/>
</dbReference>
<dbReference type="Proteomes" id="UP000009131">
    <property type="component" value="Unassembled WGS sequence"/>
</dbReference>
<keyword evidence="2 5" id="KW-0479">Metal-binding</keyword>
<feature type="compositionally biased region" description="Low complexity" evidence="6">
    <location>
        <begin position="240"/>
        <end position="255"/>
    </location>
</feature>
<evidence type="ECO:0000313" key="9">
    <source>
        <dbReference type="Proteomes" id="UP000009131"/>
    </source>
</evidence>
<dbReference type="InterPro" id="IPR050180">
    <property type="entry name" value="RNR_Ribonuclease"/>
</dbReference>
<feature type="compositionally biased region" description="Polar residues" evidence="6">
    <location>
        <begin position="175"/>
        <end position="185"/>
    </location>
</feature>
<comment type="similarity">
    <text evidence="5">Belongs to the RNR ribonuclease family. DIS3L2 subfamily.</text>
</comment>
<dbReference type="InterPro" id="IPR041093">
    <property type="entry name" value="Dis3l2-like_C"/>
</dbReference>
<dbReference type="EC" id="3.1.13.-" evidence="5"/>
<feature type="site" description="Important for catalytic activity" evidence="5">
    <location>
        <position position="1013"/>
    </location>
</feature>
<dbReference type="GO" id="GO:0003723">
    <property type="term" value="F:RNA binding"/>
    <property type="evidence" value="ECO:0007669"/>
    <property type="project" value="UniProtKB-KW"/>
</dbReference>
<feature type="compositionally biased region" description="Basic and acidic residues" evidence="6">
    <location>
        <begin position="1479"/>
        <end position="1494"/>
    </location>
</feature>
<dbReference type="GO" id="GO:1990074">
    <property type="term" value="P:polyuridylation-dependent mRNA catabolic process"/>
    <property type="evidence" value="ECO:0007669"/>
    <property type="project" value="UniProtKB-UniRule"/>
</dbReference>
<sequence length="1562" mass="169084">MATSLTPYKRFGACEERRLTRSLSALLRPPQIISTPLLPLLWSRATDDTADGTEIPLLRLSRALAASDLRVAQLSNISHESSGSHRCCRSQRIRMASSPTTKTAGLPADVNTPSSQTGGRPASIRSNSGGRASRTSSPAASRTFSSTPSDSATNTPNTTRSSGGGRGSAPSSPSMTRKGSGQGNRRPTGKRSGPPSPAPANAALPGQEPASEGERKIQDILSDLRQTSDGQTDSRHRKNASTASNASASASPAKNRANHAVPGHRKGAGSTSSIGSAPSTSRYSRTTDNQTLYSTAQIANPPPEPVLANQSTLNPSAGGFQPGLHSLEEVDREVLLTPVTGHFKSTTITPSHGSQYDGIAELAHQIPAHASAGEYAEMQQQFHQQQQLQNHFQQLQQLQNMQAMGTLSPTQMIEMQSNLLSQMQVALMGQNGRAAPPPVLAQAPPSESVNDLVAEQMAITAQLENLRAQQDALIARFGDVAISGGQVPTGSASAQPRGPAPLHGSHRRHQSQQVTGTAASNFAASPAASFGAGAMGSIGAGQSLSTNRTGHGRRHSANLASRPATGTVANGAGHTSQSSVGSMGAFHFPGNTPRYLEESAIGGGDVELPMPAVGQNYATHVRRGSVGNLQGWGTNSSHQIQNNAPLPANDLAQAQYELAELSKYRATAGHAKVPSFSQAHFGSPAPAPSHGSSQRKSLFAPYLPQASIPPLLATGKLVIGVLRVNKRNRSDAYVTAEGLESDIYICGSKDRNRALESDTVAVELLDVDEVWGSKKEKEDKKRKKEEATSYDPRAAQTMRRHEKKKDDVEVEGQGLTLFEDDEVTDEHKPTYAGHVVAVISRQPGQLFSGQLGLLRPSSAATKEKQDAEKRERDGIDVRDDHRQKEKPKICWFKPTDKRVPLVAIPVSDVPEDFCANPDAYSSRLFVACIKRWPITSLHPFGTLVNELGPIGDIETETQAILADNNVAAEPFAEVVLKCLPPVPTISEAECDARKDYRQETVFTIDPITAKDLDDAVHIRQLEDGNFEVGIHIADVSHYVKPNTALDREARRRATSVYLVQKVIPMLPAALSETLCSLRANEDKLTFSVVLNLTPDGKVINTWFGKTVIRSCSQLAYSFAQEVIEGRPLPDDAKISNGKSRSEVEESIRLLDTLAQKLRARRSDQGSLRVDNIKLYFALDDRGSPVDCDAIVRRASNELIEEFMLLANTSVAIKVANGLPEQALCRRHEGPVERRLTAFEAKVEAMGLTLDTSSAGALQRSFDAIKDKDAASHLLTQLLVVKTMKQAEYFCTGLLDISKYLHYALNVELYTHFTSPIRRYADVLVHRQLEAVLLGATADIKFGVDAEGVGQIAQQCNVKRSAAKSAQEASQHLYLCMLISELTQKYGPVVRPANVVAVLDQAFDVFVPEFGIEKRVHIDQMPIDNHVHEPRENSLTLYWKRGVDVVKWLAEHSADAHLQMLRDQAAYHTTNMHVSNGQRSSEHDLFDEDSSHAQHSDPATAIDSRQHDKSRSEQRFVFDALEATPSGHFTQTVRDLQEVLVIVTADVQKSPPVIKVIAVNPFA</sequence>
<dbReference type="SMART" id="SM00955">
    <property type="entry name" value="RNB"/>
    <property type="match status" value="1"/>
</dbReference>
<keyword evidence="9" id="KW-1185">Reference proteome</keyword>
<keyword evidence="5" id="KW-0464">Manganese</keyword>
<feature type="region of interest" description="Disordered" evidence="6">
    <location>
        <begin position="857"/>
        <end position="881"/>
    </location>
</feature>
<feature type="region of interest" description="Disordered" evidence="6">
    <location>
        <begin position="96"/>
        <end position="323"/>
    </location>
</feature>
<feature type="compositionally biased region" description="Basic and acidic residues" evidence="6">
    <location>
        <begin position="861"/>
        <end position="881"/>
    </location>
</feature>
<feature type="region of interest" description="Disordered" evidence="6">
    <location>
        <begin position="486"/>
        <end position="519"/>
    </location>
</feature>
<feature type="region of interest" description="Disordered" evidence="6">
    <location>
        <begin position="677"/>
        <end position="696"/>
    </location>
</feature>
<dbReference type="Pfam" id="PF17877">
    <property type="entry name" value="Dis3l2_C_term"/>
    <property type="match status" value="1"/>
</dbReference>
<keyword evidence="4 5" id="KW-0694">RNA-binding</keyword>
<feature type="domain" description="RNB" evidence="7">
    <location>
        <begin position="993"/>
        <end position="1334"/>
    </location>
</feature>
<feature type="region of interest" description="Disordered" evidence="6">
    <location>
        <begin position="541"/>
        <end position="578"/>
    </location>
</feature>
<dbReference type="InParanoid" id="G7EAT3"/>
<evidence type="ECO:0000313" key="8">
    <source>
        <dbReference type="EMBL" id="GAA99943.1"/>
    </source>
</evidence>
<proteinExistence type="inferred from homology"/>
<dbReference type="SUPFAM" id="SSF50249">
    <property type="entry name" value="Nucleic acid-binding proteins"/>
    <property type="match status" value="3"/>
</dbReference>
<dbReference type="HOGENOM" id="CLU_002333_0_0_1"/>
<evidence type="ECO:0000256" key="6">
    <source>
        <dbReference type="SAM" id="MobiDB-lite"/>
    </source>
</evidence>
<dbReference type="EMBL" id="BABT02000250">
    <property type="protein sequence ID" value="GAA99943.1"/>
    <property type="molecule type" value="Genomic_DNA"/>
</dbReference>
<keyword evidence="5" id="KW-0540">Nuclease</keyword>
<gene>
    <name evidence="8" type="primary">Mo06646</name>
    <name evidence="8" type="ORF">E5Q_06646</name>
</gene>
<feature type="binding site" evidence="5">
    <location>
        <position position="1014"/>
    </location>
    <ligand>
        <name>Mg(2+)</name>
        <dbReference type="ChEBI" id="CHEBI:18420"/>
    </ligand>
</feature>
<feature type="compositionally biased region" description="Polar residues" evidence="6">
    <location>
        <begin position="282"/>
        <end position="298"/>
    </location>
</feature>
<evidence type="ECO:0000256" key="1">
    <source>
        <dbReference type="ARBA" id="ARBA00022490"/>
    </source>
</evidence>
<keyword evidence="5" id="KW-0269">Exonuclease</keyword>
<accession>G7EAT3</accession>
<evidence type="ECO:0000256" key="3">
    <source>
        <dbReference type="ARBA" id="ARBA00022842"/>
    </source>
</evidence>
<dbReference type="FunCoup" id="G7EAT3">
    <property type="interactions" value="27"/>
</dbReference>
<dbReference type="InterPro" id="IPR012340">
    <property type="entry name" value="NA-bd_OB-fold"/>
</dbReference>
<feature type="binding site" evidence="5">
    <location>
        <position position="1005"/>
    </location>
    <ligand>
        <name>Mg(2+)</name>
        <dbReference type="ChEBI" id="CHEBI:18420"/>
    </ligand>
</feature>
<dbReference type="InterPro" id="IPR022966">
    <property type="entry name" value="RNase_II/R_CS"/>
</dbReference>
<dbReference type="HAMAP" id="MF_03045">
    <property type="entry name" value="DIS3L2"/>
    <property type="match status" value="1"/>
</dbReference>
<dbReference type="GO" id="GO:0000956">
    <property type="term" value="P:nuclear-transcribed mRNA catabolic process"/>
    <property type="evidence" value="ECO:0007669"/>
    <property type="project" value="UniProtKB-UniRule"/>
</dbReference>